<keyword evidence="2" id="KW-1185">Reference proteome</keyword>
<gene>
    <name evidence="1" type="ORF">QVD17_11662</name>
</gene>
<dbReference type="EMBL" id="JAUHHV010000003">
    <property type="protein sequence ID" value="KAK1429453.1"/>
    <property type="molecule type" value="Genomic_DNA"/>
</dbReference>
<dbReference type="Proteomes" id="UP001229421">
    <property type="component" value="Unassembled WGS sequence"/>
</dbReference>
<accession>A0AAD8P138</accession>
<comment type="caution">
    <text evidence="1">The sequence shown here is derived from an EMBL/GenBank/DDBJ whole genome shotgun (WGS) entry which is preliminary data.</text>
</comment>
<dbReference type="SUPFAM" id="SSF53756">
    <property type="entry name" value="UDP-Glycosyltransferase/glycogen phosphorylase"/>
    <property type="match status" value="1"/>
</dbReference>
<protein>
    <submittedName>
        <fullName evidence="1">Uncharacterized protein</fullName>
    </submittedName>
</protein>
<sequence>MAALQTDFCFVLFPRMAHGHLLPMVDMARILVQSGAMVTIITTSSSQPDQTSDLSFHQTTSKGFASVAFPITKKIGVRIHVEIAVMYGEEENVGVLLKKEDVKAVIECLMKEDEDG</sequence>
<dbReference type="AlphaFoldDB" id="A0AAD8P138"/>
<evidence type="ECO:0000313" key="1">
    <source>
        <dbReference type="EMBL" id="KAK1429453.1"/>
    </source>
</evidence>
<organism evidence="1 2">
    <name type="scientific">Tagetes erecta</name>
    <name type="common">African marigold</name>
    <dbReference type="NCBI Taxonomy" id="13708"/>
    <lineage>
        <taxon>Eukaryota</taxon>
        <taxon>Viridiplantae</taxon>
        <taxon>Streptophyta</taxon>
        <taxon>Embryophyta</taxon>
        <taxon>Tracheophyta</taxon>
        <taxon>Spermatophyta</taxon>
        <taxon>Magnoliopsida</taxon>
        <taxon>eudicotyledons</taxon>
        <taxon>Gunneridae</taxon>
        <taxon>Pentapetalae</taxon>
        <taxon>asterids</taxon>
        <taxon>campanulids</taxon>
        <taxon>Asterales</taxon>
        <taxon>Asteraceae</taxon>
        <taxon>Asteroideae</taxon>
        <taxon>Heliantheae alliance</taxon>
        <taxon>Tageteae</taxon>
        <taxon>Tagetes</taxon>
    </lineage>
</organism>
<evidence type="ECO:0000313" key="2">
    <source>
        <dbReference type="Proteomes" id="UP001229421"/>
    </source>
</evidence>
<name>A0AAD8P138_TARER</name>
<proteinExistence type="predicted"/>
<reference evidence="1" key="1">
    <citation type="journal article" date="2023" name="bioRxiv">
        <title>Improved chromosome-level genome assembly for marigold (Tagetes erecta).</title>
        <authorList>
            <person name="Jiang F."/>
            <person name="Yuan L."/>
            <person name="Wang S."/>
            <person name="Wang H."/>
            <person name="Xu D."/>
            <person name="Wang A."/>
            <person name="Fan W."/>
        </authorList>
    </citation>
    <scope>NUCLEOTIDE SEQUENCE</scope>
    <source>
        <strain evidence="1">WSJ</strain>
        <tissue evidence="1">Leaf</tissue>
    </source>
</reference>
<dbReference type="Gene3D" id="3.40.50.2000">
    <property type="entry name" value="Glycogen Phosphorylase B"/>
    <property type="match status" value="1"/>
</dbReference>